<dbReference type="Gene3D" id="1.25.40.10">
    <property type="entry name" value="Tetratricopeptide repeat domain"/>
    <property type="match status" value="1"/>
</dbReference>
<sequence>MGEYMKALSSHEKALEIKKETLPPNHPDLAQSYSNIGFIYVKMCQYSKARQFHQCTVDIGQRSLPTNHPRLQQWKKNLEYVARKCN</sequence>
<gene>
    <name evidence="3" type="ORF">ZHD862_LOCUS28291</name>
</gene>
<reference evidence="3" key="1">
    <citation type="submission" date="2021-02" db="EMBL/GenBank/DDBJ databases">
        <authorList>
            <person name="Nowell W R."/>
        </authorList>
    </citation>
    <scope>NUCLEOTIDE SEQUENCE</scope>
</reference>
<dbReference type="PANTHER" id="PTHR45641:SF19">
    <property type="entry name" value="NEPHROCYSTIN-3"/>
    <property type="match status" value="1"/>
</dbReference>
<dbReference type="PANTHER" id="PTHR45641">
    <property type="entry name" value="TETRATRICOPEPTIDE REPEAT PROTEIN (AFU_ORTHOLOGUE AFUA_6G03870)"/>
    <property type="match status" value="1"/>
</dbReference>
<name>A0A815E6C3_9BILA</name>
<dbReference type="SUPFAM" id="SSF48452">
    <property type="entry name" value="TPR-like"/>
    <property type="match status" value="1"/>
</dbReference>
<proteinExistence type="predicted"/>
<keyword evidence="1" id="KW-0677">Repeat</keyword>
<evidence type="ECO:0000313" key="4">
    <source>
        <dbReference type="Proteomes" id="UP000663864"/>
    </source>
</evidence>
<evidence type="ECO:0000256" key="1">
    <source>
        <dbReference type="ARBA" id="ARBA00022737"/>
    </source>
</evidence>
<keyword evidence="2" id="KW-0802">TPR repeat</keyword>
<dbReference type="Pfam" id="PF13424">
    <property type="entry name" value="TPR_12"/>
    <property type="match status" value="1"/>
</dbReference>
<comment type="caution">
    <text evidence="3">The sequence shown here is derived from an EMBL/GenBank/DDBJ whole genome shotgun (WGS) entry which is preliminary data.</text>
</comment>
<evidence type="ECO:0000256" key="2">
    <source>
        <dbReference type="ARBA" id="ARBA00022803"/>
    </source>
</evidence>
<dbReference type="InterPro" id="IPR011990">
    <property type="entry name" value="TPR-like_helical_dom_sf"/>
</dbReference>
<protein>
    <recommendedName>
        <fullName evidence="5">Kinesin light chain</fullName>
    </recommendedName>
</protein>
<organism evidence="3 4">
    <name type="scientific">Rotaria sordida</name>
    <dbReference type="NCBI Taxonomy" id="392033"/>
    <lineage>
        <taxon>Eukaryota</taxon>
        <taxon>Metazoa</taxon>
        <taxon>Spiralia</taxon>
        <taxon>Gnathifera</taxon>
        <taxon>Rotifera</taxon>
        <taxon>Eurotatoria</taxon>
        <taxon>Bdelloidea</taxon>
        <taxon>Philodinida</taxon>
        <taxon>Philodinidae</taxon>
        <taxon>Rotaria</taxon>
    </lineage>
</organism>
<evidence type="ECO:0000313" key="3">
    <source>
        <dbReference type="EMBL" id="CAF1307288.1"/>
    </source>
</evidence>
<accession>A0A815E6C3</accession>
<dbReference type="AlphaFoldDB" id="A0A815E6C3"/>
<dbReference type="Proteomes" id="UP000663864">
    <property type="component" value="Unassembled WGS sequence"/>
</dbReference>
<evidence type="ECO:0008006" key="5">
    <source>
        <dbReference type="Google" id="ProtNLM"/>
    </source>
</evidence>
<dbReference type="EMBL" id="CAJNOT010002339">
    <property type="protein sequence ID" value="CAF1307288.1"/>
    <property type="molecule type" value="Genomic_DNA"/>
</dbReference>